<dbReference type="Pfam" id="PF00041">
    <property type="entry name" value="fn3"/>
    <property type="match status" value="3"/>
</dbReference>
<evidence type="ECO:0000256" key="1">
    <source>
        <dbReference type="ARBA" id="ARBA00022737"/>
    </source>
</evidence>
<dbReference type="InterPro" id="IPR013783">
    <property type="entry name" value="Ig-like_fold"/>
</dbReference>
<dbReference type="Proteomes" id="UP000515135">
    <property type="component" value="Unplaced"/>
</dbReference>
<dbReference type="Gene3D" id="1.10.10.60">
    <property type="entry name" value="Homeodomain-like"/>
    <property type="match status" value="1"/>
</dbReference>
<feature type="region of interest" description="Disordered" evidence="4">
    <location>
        <begin position="502"/>
        <end position="625"/>
    </location>
</feature>
<protein>
    <submittedName>
        <fullName evidence="7">Ankyrin repeat and KH domain-containing protein mask-like</fullName>
    </submittedName>
</protein>
<dbReference type="SUPFAM" id="SSF49265">
    <property type="entry name" value="Fibronectin type III"/>
    <property type="match status" value="3"/>
</dbReference>
<dbReference type="Pfam" id="PF20706">
    <property type="entry name" value="GT4-conflict"/>
    <property type="match status" value="1"/>
</dbReference>
<dbReference type="RefSeq" id="XP_019614209.1">
    <property type="nucleotide sequence ID" value="XM_019758650.1"/>
</dbReference>
<dbReference type="KEGG" id="bbel:109462159"/>
<dbReference type="PRINTS" id="PR01415">
    <property type="entry name" value="ANKYRIN"/>
</dbReference>
<dbReference type="SMART" id="SM00248">
    <property type="entry name" value="ANK"/>
    <property type="match status" value="8"/>
</dbReference>
<dbReference type="Pfam" id="PF12796">
    <property type="entry name" value="Ank_2"/>
    <property type="match status" value="2"/>
</dbReference>
<gene>
    <name evidence="7" type="primary">LOC109462159</name>
</gene>
<feature type="compositionally biased region" description="Basic and acidic residues" evidence="4">
    <location>
        <begin position="382"/>
        <end position="391"/>
    </location>
</feature>
<dbReference type="CDD" id="cd00063">
    <property type="entry name" value="FN3"/>
    <property type="match status" value="3"/>
</dbReference>
<organism evidence="6 7">
    <name type="scientific">Branchiostoma belcheri</name>
    <name type="common">Amphioxus</name>
    <dbReference type="NCBI Taxonomy" id="7741"/>
    <lineage>
        <taxon>Eukaryota</taxon>
        <taxon>Metazoa</taxon>
        <taxon>Chordata</taxon>
        <taxon>Cephalochordata</taxon>
        <taxon>Leptocardii</taxon>
        <taxon>Amphioxiformes</taxon>
        <taxon>Branchiostomatidae</taxon>
        <taxon>Branchiostoma</taxon>
    </lineage>
</organism>
<evidence type="ECO:0000313" key="7">
    <source>
        <dbReference type="RefSeq" id="XP_019614209.1"/>
    </source>
</evidence>
<keyword evidence="2 3" id="KW-0040">ANK repeat</keyword>
<dbReference type="SMART" id="SM00060">
    <property type="entry name" value="FN3"/>
    <property type="match status" value="3"/>
</dbReference>
<feature type="compositionally biased region" description="Basic residues" evidence="4">
    <location>
        <begin position="596"/>
        <end position="605"/>
    </location>
</feature>
<dbReference type="PROSITE" id="PS50853">
    <property type="entry name" value="FN3"/>
    <property type="match status" value="3"/>
</dbReference>
<feature type="compositionally biased region" description="Basic and acidic residues" evidence="4">
    <location>
        <begin position="544"/>
        <end position="562"/>
    </location>
</feature>
<feature type="repeat" description="ANK" evidence="3">
    <location>
        <begin position="219"/>
        <end position="251"/>
    </location>
</feature>
<feature type="repeat" description="ANK" evidence="3">
    <location>
        <begin position="110"/>
        <end position="142"/>
    </location>
</feature>
<dbReference type="SUPFAM" id="SSF48403">
    <property type="entry name" value="Ankyrin repeat"/>
    <property type="match status" value="1"/>
</dbReference>
<feature type="repeat" description="ANK" evidence="3">
    <location>
        <begin position="42"/>
        <end position="74"/>
    </location>
</feature>
<dbReference type="PROSITE" id="PS50088">
    <property type="entry name" value="ANK_REPEAT"/>
    <property type="match status" value="6"/>
</dbReference>
<name>A0A6P4XUA1_BRABE</name>
<feature type="compositionally biased region" description="Basic and acidic residues" evidence="4">
    <location>
        <begin position="1"/>
        <end position="15"/>
    </location>
</feature>
<dbReference type="Gene3D" id="1.25.40.20">
    <property type="entry name" value="Ankyrin repeat-containing domain"/>
    <property type="match status" value="3"/>
</dbReference>
<keyword evidence="1" id="KW-0677">Repeat</keyword>
<proteinExistence type="predicted"/>
<dbReference type="AlphaFoldDB" id="A0A6P4XUA1"/>
<sequence length="1183" mass="129305">MDAREREGKEKELQKAAKKGVTGRVQQLLAEGVNPDAGGGYRQGSSLHKAAYHGHHGTVSALLRAGADVNAWDNKQSKRTPLHKAAERGHHETVSVLLKAGADVDARNEWEYTALHLAAIQGHPKCAEILLQHGADTGIKNEKGRTAEGIAADENTWGSFAQMKHQKERVTRGRKEILELFREHKDQWKALHKAAYNGQHETVSALLSSGADVNTRDNKQKTPLHLAAENGHHETVSALLTAFADVNARDNEESTPLHDAASRGHPKCVEILLQHGADTSIRNKKGRTAEDIAADGDTTGAFANNKDEEELIIHGRKEILRLLREQNNRVSKRKKGFDPVLVRYFEKGMTKAKKDCPLIKEAAKESGKTEEQTFIGNYRKSLDDKKRRQSTDDTAAGYSGFTGYHEDSGMSDEDIRNNDYEREGVSQSQNEILKLPRQQKDGISKRKKGYDPVLVRFYEERGMTVAKKDCPLIEEAAKKSGKTVKQVRNFIANYRRRQAFGEGSLPTDDMAAGNSGFTGSHNSGMSEESDELEETMEEVLSEQEESHTETLSRTHEAVEQYSDRNNPTDEGETSQVQLADGPLIVRSEASQIQPKKGGKRKSKTRHIGESSESGTLTKRPKQAVAQPGPITIAKETENSIRITWTEAAGTKDSYSISISPTDGITAPSVRVNPGDPLEHTFTGLTAGTEYTISVVTVSGGAKSPPTTKTQRTTVAQPGAIKITEVTENSIRTTWTAAAGAKDSYRISISPDTGVITPCVSVNAGDPLKHTFSGLTAGTEYTISVVAISGGVNSVARTATKRTNAAKPGPVTIAEVTENRITWTEAAGTKDSYRISISPTDGVTASSSRINSGHPLEHTFTTLTAGTEYTISAVTVSGGECSDPTIKVQRTKFTSVLLVNYEYGTSHGGPSTTNRQVAQFLQRHGATVHATAVKASEEDERCATEDNVTLHLPVQEPRDKRTPSLEWLTYYHSIHYLGIPQDLKCIVGHAGVSSEAAKSIQKTRCQQAKLVLFNHDIPEETEHYKGAEKAMTAGKKMEDILEDAKNADAVFSLGRRIYDYFETKYMSLGESKPGQHFLFLPRPSPVFEAISVRPGGGQKVVLSVGRVTEVDKLKGHDLIARSLGEVAQKITNVSLRVRGIDENDFKASKKILEENLHSGNINPILLPCGTQEDIADDMKQAHWS</sequence>
<dbReference type="Gene3D" id="2.60.40.10">
    <property type="entry name" value="Immunoglobulins"/>
    <property type="match status" value="3"/>
</dbReference>
<dbReference type="SUPFAM" id="SSF53756">
    <property type="entry name" value="UDP-Glycosyltransferase/glycogen phosphorylase"/>
    <property type="match status" value="1"/>
</dbReference>
<dbReference type="PANTHER" id="PTHR24171:SF10">
    <property type="entry name" value="ANKYRIN REPEAT DOMAIN-CONTAINING PROTEIN 29-LIKE"/>
    <property type="match status" value="1"/>
</dbReference>
<evidence type="ECO:0000256" key="2">
    <source>
        <dbReference type="ARBA" id="ARBA00023043"/>
    </source>
</evidence>
<feature type="compositionally biased region" description="Acidic residues" evidence="4">
    <location>
        <begin position="527"/>
        <end position="543"/>
    </location>
</feature>
<evidence type="ECO:0000256" key="4">
    <source>
        <dbReference type="SAM" id="MobiDB-lite"/>
    </source>
</evidence>
<feature type="domain" description="Fibronectin type-III" evidence="5">
    <location>
        <begin position="626"/>
        <end position="716"/>
    </location>
</feature>
<dbReference type="PROSITE" id="PS50297">
    <property type="entry name" value="ANK_REP_REGION"/>
    <property type="match status" value="6"/>
</dbReference>
<feature type="region of interest" description="Disordered" evidence="4">
    <location>
        <begin position="382"/>
        <end position="446"/>
    </location>
</feature>
<feature type="region of interest" description="Disordered" evidence="4">
    <location>
        <begin position="1"/>
        <end position="21"/>
    </location>
</feature>
<dbReference type="InterPro" id="IPR003961">
    <property type="entry name" value="FN3_dom"/>
</dbReference>
<dbReference type="GeneID" id="109462159"/>
<dbReference type="InterPro" id="IPR002110">
    <property type="entry name" value="Ankyrin_rpt"/>
</dbReference>
<feature type="domain" description="Fibronectin type-III" evidence="5">
    <location>
        <begin position="717"/>
        <end position="805"/>
    </location>
</feature>
<dbReference type="PANTHER" id="PTHR24171">
    <property type="entry name" value="ANKYRIN REPEAT DOMAIN-CONTAINING PROTEIN 39-RELATED"/>
    <property type="match status" value="1"/>
</dbReference>
<dbReference type="InterPro" id="IPR036116">
    <property type="entry name" value="FN3_sf"/>
</dbReference>
<keyword evidence="6" id="KW-1185">Reference proteome</keyword>
<dbReference type="InterPro" id="IPR036770">
    <property type="entry name" value="Ankyrin_rpt-contain_sf"/>
</dbReference>
<feature type="domain" description="Fibronectin type-III" evidence="5">
    <location>
        <begin position="806"/>
        <end position="896"/>
    </location>
</feature>
<feature type="repeat" description="ANK" evidence="3">
    <location>
        <begin position="186"/>
        <end position="218"/>
    </location>
</feature>
<reference evidence="7" key="1">
    <citation type="submission" date="2025-08" db="UniProtKB">
        <authorList>
            <consortium name="RefSeq"/>
        </authorList>
    </citation>
    <scope>IDENTIFICATION</scope>
    <source>
        <tissue evidence="7">Gonad</tissue>
    </source>
</reference>
<feature type="compositionally biased region" description="Basic and acidic residues" evidence="4">
    <location>
        <begin position="404"/>
        <end position="424"/>
    </location>
</feature>
<dbReference type="OrthoDB" id="194358at2759"/>
<evidence type="ECO:0000256" key="3">
    <source>
        <dbReference type="PROSITE-ProRule" id="PRU00023"/>
    </source>
</evidence>
<evidence type="ECO:0000313" key="6">
    <source>
        <dbReference type="Proteomes" id="UP000515135"/>
    </source>
</evidence>
<feature type="repeat" description="ANK" evidence="3">
    <location>
        <begin position="77"/>
        <end position="109"/>
    </location>
</feature>
<feature type="repeat" description="ANK" evidence="3">
    <location>
        <begin position="252"/>
        <end position="284"/>
    </location>
</feature>
<accession>A0A6P4XUA1</accession>
<evidence type="ECO:0000259" key="5">
    <source>
        <dbReference type="PROSITE" id="PS50853"/>
    </source>
</evidence>